<sequence>MNEITDLNENDEEIRENAIKRIRKILNKCGIQMTEDEVMGTIRWGFTKYVFQIKFYDNIRLQESKETERLSQLVETVRNIRKKNHICWVCNKKGHYMKECLEDQK</sequence>
<proteinExistence type="predicted"/>
<feature type="domain" description="CCHC-type" evidence="2">
    <location>
        <begin position="87"/>
        <end position="100"/>
    </location>
</feature>
<dbReference type="AlphaFoldDB" id="A0A2I1H9E7"/>
<comment type="caution">
    <text evidence="3">The sequence shown here is derived from an EMBL/GenBank/DDBJ whole genome shotgun (WGS) entry which is preliminary data.</text>
</comment>
<dbReference type="GO" id="GO:0003676">
    <property type="term" value="F:nucleic acid binding"/>
    <property type="evidence" value="ECO:0007669"/>
    <property type="project" value="InterPro"/>
</dbReference>
<evidence type="ECO:0000313" key="4">
    <source>
        <dbReference type="Proteomes" id="UP000234323"/>
    </source>
</evidence>
<dbReference type="PROSITE" id="PS50158">
    <property type="entry name" value="ZF_CCHC"/>
    <property type="match status" value="1"/>
</dbReference>
<dbReference type="InterPro" id="IPR001878">
    <property type="entry name" value="Znf_CCHC"/>
</dbReference>
<dbReference type="EMBL" id="LLXI01001875">
    <property type="protein sequence ID" value="PKY55506.1"/>
    <property type="molecule type" value="Genomic_DNA"/>
</dbReference>
<evidence type="ECO:0000256" key="1">
    <source>
        <dbReference type="PROSITE-ProRule" id="PRU00047"/>
    </source>
</evidence>
<keyword evidence="4" id="KW-1185">Reference proteome</keyword>
<evidence type="ECO:0000259" key="2">
    <source>
        <dbReference type="PROSITE" id="PS50158"/>
    </source>
</evidence>
<dbReference type="SMART" id="SM00343">
    <property type="entry name" value="ZnF_C2HC"/>
    <property type="match status" value="1"/>
</dbReference>
<organism evidence="3 4">
    <name type="scientific">Rhizophagus irregularis</name>
    <dbReference type="NCBI Taxonomy" id="588596"/>
    <lineage>
        <taxon>Eukaryota</taxon>
        <taxon>Fungi</taxon>
        <taxon>Fungi incertae sedis</taxon>
        <taxon>Mucoromycota</taxon>
        <taxon>Glomeromycotina</taxon>
        <taxon>Glomeromycetes</taxon>
        <taxon>Glomerales</taxon>
        <taxon>Glomeraceae</taxon>
        <taxon>Rhizophagus</taxon>
    </lineage>
</organism>
<accession>A0A2I1H9E7</accession>
<reference evidence="3 4" key="1">
    <citation type="submission" date="2015-10" db="EMBL/GenBank/DDBJ databases">
        <title>Genome analyses suggest a sexual origin of heterokaryosis in a supposedly ancient asexual fungus.</title>
        <authorList>
            <person name="Ropars J."/>
            <person name="Sedzielewska K."/>
            <person name="Noel J."/>
            <person name="Charron P."/>
            <person name="Farinelli L."/>
            <person name="Marton T."/>
            <person name="Kruger M."/>
            <person name="Pelin A."/>
            <person name="Brachmann A."/>
            <person name="Corradi N."/>
        </authorList>
    </citation>
    <scope>NUCLEOTIDE SEQUENCE [LARGE SCALE GENOMIC DNA]</scope>
    <source>
        <strain evidence="3 4">A4</strain>
    </source>
</reference>
<gene>
    <name evidence="3" type="ORF">RhiirA4_475008</name>
</gene>
<dbReference type="Proteomes" id="UP000234323">
    <property type="component" value="Unassembled WGS sequence"/>
</dbReference>
<keyword evidence="1" id="KW-0479">Metal-binding</keyword>
<protein>
    <recommendedName>
        <fullName evidence="2">CCHC-type domain-containing protein</fullName>
    </recommendedName>
</protein>
<name>A0A2I1H9E7_9GLOM</name>
<dbReference type="SUPFAM" id="SSF57756">
    <property type="entry name" value="Retrovirus zinc finger-like domains"/>
    <property type="match status" value="1"/>
</dbReference>
<evidence type="ECO:0000313" key="3">
    <source>
        <dbReference type="EMBL" id="PKY55506.1"/>
    </source>
</evidence>
<dbReference type="InterPro" id="IPR036875">
    <property type="entry name" value="Znf_CCHC_sf"/>
</dbReference>
<dbReference type="GO" id="GO:0008270">
    <property type="term" value="F:zinc ion binding"/>
    <property type="evidence" value="ECO:0007669"/>
    <property type="project" value="UniProtKB-KW"/>
</dbReference>
<keyword evidence="1" id="KW-0863">Zinc-finger</keyword>
<keyword evidence="1" id="KW-0862">Zinc</keyword>